<keyword evidence="2" id="KW-0378">Hydrolase</keyword>
<dbReference type="RefSeq" id="WP_085854020.1">
    <property type="nucleotide sequence ID" value="NZ_FOPF01000005.1"/>
</dbReference>
<dbReference type="STRING" id="315423.SAMN04488020_10584"/>
<dbReference type="InterPro" id="IPR009081">
    <property type="entry name" value="PP-bd_ACP"/>
</dbReference>
<gene>
    <name evidence="2" type="primary">vibB</name>
    <name evidence="2" type="ORF">PAM7066_02029</name>
</gene>
<organism evidence="2 3">
    <name type="scientific">Palleronia marisminoris</name>
    <dbReference type="NCBI Taxonomy" id="315423"/>
    <lineage>
        <taxon>Bacteria</taxon>
        <taxon>Pseudomonadati</taxon>
        <taxon>Pseudomonadota</taxon>
        <taxon>Alphaproteobacteria</taxon>
        <taxon>Rhodobacterales</taxon>
        <taxon>Roseobacteraceae</taxon>
        <taxon>Palleronia</taxon>
    </lineage>
</organism>
<protein>
    <submittedName>
        <fullName evidence="2">Vibriobactin-specific isochorismatase</fullName>
        <ecNumber evidence="2">3.3.2.1</ecNumber>
    </submittedName>
</protein>
<dbReference type="PROSITE" id="PS50075">
    <property type="entry name" value="CARRIER"/>
    <property type="match status" value="1"/>
</dbReference>
<accession>A0A1Y5SU21</accession>
<dbReference type="Proteomes" id="UP000193870">
    <property type="component" value="Unassembled WGS sequence"/>
</dbReference>
<evidence type="ECO:0000259" key="1">
    <source>
        <dbReference type="PROSITE" id="PS50075"/>
    </source>
</evidence>
<dbReference type="Pfam" id="PF00550">
    <property type="entry name" value="PP-binding"/>
    <property type="match status" value="1"/>
</dbReference>
<name>A0A1Y5SU21_9RHOB</name>
<sequence>MTGQLTLEIMRRDIAEALRMPPEEIADDNHLGDLGLDSVALMQLLMRWEELQPSIEPAHLYEAETLAEWWAIVQAGRA</sequence>
<dbReference type="Gene3D" id="1.10.1200.10">
    <property type="entry name" value="ACP-like"/>
    <property type="match status" value="1"/>
</dbReference>
<dbReference type="EMBL" id="FWFV01000005">
    <property type="protein sequence ID" value="SLN46499.1"/>
    <property type="molecule type" value="Genomic_DNA"/>
</dbReference>
<feature type="domain" description="Carrier" evidence="1">
    <location>
        <begin position="4"/>
        <end position="77"/>
    </location>
</feature>
<dbReference type="GO" id="GO:0008908">
    <property type="term" value="F:isochorismatase activity"/>
    <property type="evidence" value="ECO:0007669"/>
    <property type="project" value="UniProtKB-EC"/>
</dbReference>
<dbReference type="InterPro" id="IPR036736">
    <property type="entry name" value="ACP-like_sf"/>
</dbReference>
<evidence type="ECO:0000313" key="2">
    <source>
        <dbReference type="EMBL" id="SLN46499.1"/>
    </source>
</evidence>
<dbReference type="EC" id="3.3.2.1" evidence="2"/>
<dbReference type="AlphaFoldDB" id="A0A1Y5SU21"/>
<proteinExistence type="predicted"/>
<dbReference type="SUPFAM" id="SSF47336">
    <property type="entry name" value="ACP-like"/>
    <property type="match status" value="1"/>
</dbReference>
<reference evidence="2 3" key="1">
    <citation type="submission" date="2017-03" db="EMBL/GenBank/DDBJ databases">
        <authorList>
            <person name="Afonso C.L."/>
            <person name="Miller P.J."/>
            <person name="Scott M.A."/>
            <person name="Spackman E."/>
            <person name="Goraichik I."/>
            <person name="Dimitrov K.M."/>
            <person name="Suarez D.L."/>
            <person name="Swayne D.E."/>
        </authorList>
    </citation>
    <scope>NUCLEOTIDE SEQUENCE [LARGE SCALE GENOMIC DNA]</scope>
    <source>
        <strain evidence="2 3">CECT 7066</strain>
    </source>
</reference>
<keyword evidence="3" id="KW-1185">Reference proteome</keyword>
<dbReference type="OrthoDB" id="2455700at2"/>
<evidence type="ECO:0000313" key="3">
    <source>
        <dbReference type="Proteomes" id="UP000193870"/>
    </source>
</evidence>